<reference evidence="1 2" key="1">
    <citation type="submission" date="2018-11" db="EMBL/GenBank/DDBJ databases">
        <authorList>
            <consortium name="Pathogen Informatics"/>
        </authorList>
    </citation>
    <scope>NUCLEOTIDE SEQUENCE [LARGE SCALE GENOMIC DNA]</scope>
    <source>
        <strain>Denwood</strain>
        <strain evidence="2">Zambia</strain>
    </source>
</reference>
<dbReference type="EMBL" id="UZAL01028376">
    <property type="protein sequence ID" value="VDP40753.1"/>
    <property type="molecule type" value="Genomic_DNA"/>
</dbReference>
<keyword evidence="2" id="KW-1185">Reference proteome</keyword>
<evidence type="ECO:0000313" key="1">
    <source>
        <dbReference type="EMBL" id="VDP40753.1"/>
    </source>
</evidence>
<organism evidence="1 2">
    <name type="scientific">Schistosoma mattheei</name>
    <dbReference type="NCBI Taxonomy" id="31246"/>
    <lineage>
        <taxon>Eukaryota</taxon>
        <taxon>Metazoa</taxon>
        <taxon>Spiralia</taxon>
        <taxon>Lophotrochozoa</taxon>
        <taxon>Platyhelminthes</taxon>
        <taxon>Trematoda</taxon>
        <taxon>Digenea</taxon>
        <taxon>Strigeidida</taxon>
        <taxon>Schistosomatoidea</taxon>
        <taxon>Schistosomatidae</taxon>
        <taxon>Schistosoma</taxon>
    </lineage>
</organism>
<dbReference type="AlphaFoldDB" id="A0A183NZX2"/>
<accession>A0A183NZX2</accession>
<name>A0A183NZX2_9TREM</name>
<proteinExistence type="predicted"/>
<evidence type="ECO:0000313" key="2">
    <source>
        <dbReference type="Proteomes" id="UP000269396"/>
    </source>
</evidence>
<sequence length="42" mass="4929">MGWCLTKSQHGSRRLVWPLPIYVVCGEGEIFVYQLRGEYTVR</sequence>
<protein>
    <submittedName>
        <fullName evidence="1">Uncharacterized protein</fullName>
    </submittedName>
</protein>
<dbReference type="Proteomes" id="UP000269396">
    <property type="component" value="Unassembled WGS sequence"/>
</dbReference>
<gene>
    <name evidence="1" type="ORF">SMTD_LOCUS7658</name>
</gene>